<evidence type="ECO:0000313" key="2">
    <source>
        <dbReference type="Ensembl" id="ENSNVIP00000024139.1"/>
    </source>
</evidence>
<sequence length="210" mass="23426">MNEVKEALRNVEQKYKLFQQQQFTFVAALERCRENAHDKIRPISSIGQVAAPGLTGPRLMGQDLCQHFEALHSGTPVTNNLLEKCKSLVSQSNDLSSLRAKYPHDVVNHLSCDEARNHYGGVVSLIPIVLDLMKEWVAHSEKLPRKALQHVSETRAHQEAAGAAARPPWTAGSQPRLRKHKCRPLIKDSPGPRGKDRGCSKPPWRPGGRL</sequence>
<evidence type="ECO:0000256" key="1">
    <source>
        <dbReference type="SAM" id="MobiDB-lite"/>
    </source>
</evidence>
<reference evidence="2" key="1">
    <citation type="submission" date="2025-08" db="UniProtKB">
        <authorList>
            <consortium name="Ensembl"/>
        </authorList>
    </citation>
    <scope>IDENTIFICATION</scope>
</reference>
<organism evidence="2 3">
    <name type="scientific">Neovison vison</name>
    <name type="common">American mink</name>
    <name type="synonym">Mustela vison</name>
    <dbReference type="NCBI Taxonomy" id="452646"/>
    <lineage>
        <taxon>Eukaryota</taxon>
        <taxon>Metazoa</taxon>
        <taxon>Chordata</taxon>
        <taxon>Craniata</taxon>
        <taxon>Vertebrata</taxon>
        <taxon>Euteleostomi</taxon>
        <taxon>Mammalia</taxon>
        <taxon>Eutheria</taxon>
        <taxon>Laurasiatheria</taxon>
        <taxon>Carnivora</taxon>
        <taxon>Caniformia</taxon>
        <taxon>Musteloidea</taxon>
        <taxon>Mustelidae</taxon>
        <taxon>Mustelinae</taxon>
        <taxon>Neogale</taxon>
    </lineage>
</organism>
<dbReference type="GO" id="GO:0097546">
    <property type="term" value="C:ciliary base"/>
    <property type="evidence" value="ECO:0007669"/>
    <property type="project" value="TreeGrafter"/>
</dbReference>
<dbReference type="Ensembl" id="ENSNVIT00000028016.1">
    <property type="protein sequence ID" value="ENSNVIP00000024139.1"/>
    <property type="gene ID" value="ENSNVIG00000018697.1"/>
</dbReference>
<feature type="region of interest" description="Disordered" evidence="1">
    <location>
        <begin position="152"/>
        <end position="210"/>
    </location>
</feature>
<dbReference type="GO" id="GO:0001669">
    <property type="term" value="C:acrosomal vesicle"/>
    <property type="evidence" value="ECO:0007669"/>
    <property type="project" value="TreeGrafter"/>
</dbReference>
<accession>A0A8C7BXK5</accession>
<proteinExistence type="predicted"/>
<protein>
    <submittedName>
        <fullName evidence="2">Sperm acrosome associated 9</fullName>
    </submittedName>
</protein>
<dbReference type="GeneTree" id="ENSGT00390000007746"/>
<dbReference type="InterPro" id="IPR027818">
    <property type="entry name" value="SPACA9"/>
</dbReference>
<feature type="compositionally biased region" description="Low complexity" evidence="1">
    <location>
        <begin position="159"/>
        <end position="172"/>
    </location>
</feature>
<dbReference type="Pfam" id="PF15120">
    <property type="entry name" value="SPACA9"/>
    <property type="match status" value="2"/>
</dbReference>
<dbReference type="PANTHER" id="PTHR32455">
    <property type="entry name" value="SPERM ACROSOME-ASSOCIATED PROTEIN 9"/>
    <property type="match status" value="1"/>
</dbReference>
<dbReference type="AlphaFoldDB" id="A0A8C7BXK5"/>
<dbReference type="Proteomes" id="UP000694425">
    <property type="component" value="Unplaced"/>
</dbReference>
<dbReference type="GO" id="GO:0036126">
    <property type="term" value="C:sperm flagellum"/>
    <property type="evidence" value="ECO:0007669"/>
    <property type="project" value="TreeGrafter"/>
</dbReference>
<keyword evidence="3" id="KW-1185">Reference proteome</keyword>
<reference evidence="2" key="2">
    <citation type="submission" date="2025-09" db="UniProtKB">
        <authorList>
            <consortium name="Ensembl"/>
        </authorList>
    </citation>
    <scope>IDENTIFICATION</scope>
</reference>
<name>A0A8C7BXK5_NEOVI</name>
<evidence type="ECO:0000313" key="3">
    <source>
        <dbReference type="Proteomes" id="UP000694425"/>
    </source>
</evidence>
<dbReference type="PANTHER" id="PTHR32455:SF1">
    <property type="entry name" value="SPERM ACROSOME-ASSOCIATED PROTEIN 9"/>
    <property type="match status" value="1"/>
</dbReference>